<evidence type="ECO:0000313" key="3">
    <source>
        <dbReference type="Proteomes" id="UP001549307"/>
    </source>
</evidence>
<dbReference type="SUPFAM" id="SSF53850">
    <property type="entry name" value="Periplasmic binding protein-like II"/>
    <property type="match status" value="1"/>
</dbReference>
<gene>
    <name evidence="2" type="ORF">ABIE37_002579</name>
</gene>
<dbReference type="EMBL" id="JBEPSN010000006">
    <property type="protein sequence ID" value="MET4540791.1"/>
    <property type="molecule type" value="Genomic_DNA"/>
</dbReference>
<dbReference type="Proteomes" id="UP001549307">
    <property type="component" value="Unassembled WGS sequence"/>
</dbReference>
<feature type="chain" id="PRO_5047301143" evidence="1">
    <location>
        <begin position="35"/>
        <end position="441"/>
    </location>
</feature>
<evidence type="ECO:0000256" key="1">
    <source>
        <dbReference type="SAM" id="SignalP"/>
    </source>
</evidence>
<keyword evidence="3" id="KW-1185">Reference proteome</keyword>
<dbReference type="CDD" id="cd13585">
    <property type="entry name" value="PBP2_TMBP_like"/>
    <property type="match status" value="1"/>
</dbReference>
<keyword evidence="2" id="KW-0813">Transport</keyword>
<keyword evidence="2" id="KW-0762">Sugar transport</keyword>
<protein>
    <submittedName>
        <fullName evidence="2">Multiple sugar transport system substrate-binding protein</fullName>
    </submittedName>
</protein>
<dbReference type="PANTHER" id="PTHR43649:SF11">
    <property type="entry name" value="ABC TRANSPORTER SUBSTRATE-BINDING PROTEIN YESO-RELATED"/>
    <property type="match status" value="1"/>
</dbReference>
<sequence length="441" mass="46981">MSLKEAYPMTRKSLRHLRKSIAFVAAVSMLGLTAACSSPSSNQPEDGPVEIRFSWWGNATRADLTNKVIKEFEAANPNIKVKPEYGDIGGYFDKLATQVAANDAPDVITMGGAYPAEYANRGALLDLSKVEGSLDLSKMDQGALENGQVQGKQYGVSTGANALAIVVNPAVFQAAGVALPDDSKWTWDDFAKTAGDITAKSPKGTYGTATVLTHDSLDAFARQRGNSLYTQDGQLGLDKETVKDYFDFSVKLSESGAAPSASETVEKLNVSTEQTLMGMGQAGMMLTWTNSLTALSKASGAELKLLKLPGETPTPGIWLQSSQFYTISARSKHTDAAAKLVSFLVNNEAAAKIIQSDRGVPSNAGMRTAIQDLLTPQGKVEAAYIDQIGKMDFAPTFIGPTGSTAVSEITARINTEVLFKRLSPEKAAEQWLSESKAAIGK</sequence>
<reference evidence="2 3" key="1">
    <citation type="submission" date="2024-06" db="EMBL/GenBank/DDBJ databases">
        <title>Sorghum-associated microbial communities from plants grown in Nebraska, USA.</title>
        <authorList>
            <person name="Schachtman D."/>
        </authorList>
    </citation>
    <scope>NUCLEOTIDE SEQUENCE [LARGE SCALE GENOMIC DNA]</scope>
    <source>
        <strain evidence="2 3">3552</strain>
    </source>
</reference>
<dbReference type="Gene3D" id="3.40.190.10">
    <property type="entry name" value="Periplasmic binding protein-like II"/>
    <property type="match status" value="2"/>
</dbReference>
<dbReference type="InterPro" id="IPR050490">
    <property type="entry name" value="Bact_solute-bd_prot1"/>
</dbReference>
<proteinExistence type="predicted"/>
<feature type="signal peptide" evidence="1">
    <location>
        <begin position="1"/>
        <end position="34"/>
    </location>
</feature>
<accession>A0ABV2P8B7</accession>
<keyword evidence="1" id="KW-0732">Signal</keyword>
<comment type="caution">
    <text evidence="2">The sequence shown here is derived from an EMBL/GenBank/DDBJ whole genome shotgun (WGS) entry which is preliminary data.</text>
</comment>
<dbReference type="PANTHER" id="PTHR43649">
    <property type="entry name" value="ARABINOSE-BINDING PROTEIN-RELATED"/>
    <property type="match status" value="1"/>
</dbReference>
<evidence type="ECO:0000313" key="2">
    <source>
        <dbReference type="EMBL" id="MET4540791.1"/>
    </source>
</evidence>
<dbReference type="Pfam" id="PF01547">
    <property type="entry name" value="SBP_bac_1"/>
    <property type="match status" value="1"/>
</dbReference>
<organism evidence="2 3">
    <name type="scientific">Arthrobacter bambusae</name>
    <dbReference type="NCBI Taxonomy" id="1338426"/>
    <lineage>
        <taxon>Bacteria</taxon>
        <taxon>Bacillati</taxon>
        <taxon>Actinomycetota</taxon>
        <taxon>Actinomycetes</taxon>
        <taxon>Micrococcales</taxon>
        <taxon>Micrococcaceae</taxon>
        <taxon>Arthrobacter</taxon>
    </lineage>
</organism>
<dbReference type="InterPro" id="IPR006059">
    <property type="entry name" value="SBP"/>
</dbReference>
<name>A0ABV2P8B7_9MICC</name>